<gene>
    <name evidence="5" type="ORF">K1W69_03470</name>
</gene>
<keyword evidence="6" id="KW-1185">Reference proteome</keyword>
<dbReference type="Gene3D" id="3.30.70.270">
    <property type="match status" value="1"/>
</dbReference>
<dbReference type="InterPro" id="IPR000160">
    <property type="entry name" value="GGDEF_dom"/>
</dbReference>
<evidence type="ECO:0000256" key="1">
    <source>
        <dbReference type="SAM" id="Coils"/>
    </source>
</evidence>
<keyword evidence="2" id="KW-0812">Transmembrane</keyword>
<dbReference type="Pfam" id="PF00563">
    <property type="entry name" value="EAL"/>
    <property type="match status" value="1"/>
</dbReference>
<protein>
    <submittedName>
        <fullName evidence="5">EAL domain-containing protein</fullName>
    </submittedName>
</protein>
<feature type="transmembrane region" description="Helical" evidence="2">
    <location>
        <begin position="83"/>
        <end position="114"/>
    </location>
</feature>
<evidence type="ECO:0000259" key="4">
    <source>
        <dbReference type="PROSITE" id="PS50887"/>
    </source>
</evidence>
<dbReference type="NCBIfam" id="TIGR00254">
    <property type="entry name" value="GGDEF"/>
    <property type="match status" value="1"/>
</dbReference>
<dbReference type="Pfam" id="PF00990">
    <property type="entry name" value="GGDEF"/>
    <property type="match status" value="1"/>
</dbReference>
<keyword evidence="2" id="KW-1133">Transmembrane helix</keyword>
<dbReference type="InterPro" id="IPR052155">
    <property type="entry name" value="Biofilm_reg_signaling"/>
</dbReference>
<reference evidence="5" key="1">
    <citation type="submission" date="2021-08" db="EMBL/GenBank/DDBJ databases">
        <title>Hoeflea bacterium WL0058 sp. nov., isolated from the sediment.</title>
        <authorList>
            <person name="Wang L."/>
            <person name="Zhang D."/>
        </authorList>
    </citation>
    <scope>NUCLEOTIDE SEQUENCE</scope>
    <source>
        <strain evidence="5">WL0058</strain>
    </source>
</reference>
<feature type="domain" description="GGDEF" evidence="4">
    <location>
        <begin position="208"/>
        <end position="341"/>
    </location>
</feature>
<dbReference type="EMBL" id="JAICBX010000001">
    <property type="protein sequence ID" value="MBW8636236.1"/>
    <property type="molecule type" value="Genomic_DNA"/>
</dbReference>
<dbReference type="InterPro" id="IPR035919">
    <property type="entry name" value="EAL_sf"/>
</dbReference>
<dbReference type="InterPro" id="IPR029787">
    <property type="entry name" value="Nucleotide_cyclase"/>
</dbReference>
<keyword evidence="2" id="KW-0472">Membrane</keyword>
<feature type="transmembrane region" description="Helical" evidence="2">
    <location>
        <begin position="20"/>
        <end position="45"/>
    </location>
</feature>
<feature type="transmembrane region" description="Helical" evidence="2">
    <location>
        <begin position="126"/>
        <end position="146"/>
    </location>
</feature>
<dbReference type="PROSITE" id="PS50883">
    <property type="entry name" value="EAL"/>
    <property type="match status" value="1"/>
</dbReference>
<proteinExistence type="predicted"/>
<dbReference type="InterPro" id="IPR001633">
    <property type="entry name" value="EAL_dom"/>
</dbReference>
<dbReference type="PANTHER" id="PTHR44757">
    <property type="entry name" value="DIGUANYLATE CYCLASE DGCP"/>
    <property type="match status" value="1"/>
</dbReference>
<feature type="domain" description="EAL" evidence="3">
    <location>
        <begin position="346"/>
        <end position="600"/>
    </location>
</feature>
<name>A0AAE2ZH78_9HYPH</name>
<dbReference type="RefSeq" id="WP_220226937.1">
    <property type="nucleotide sequence ID" value="NZ_JAICBX010000001.1"/>
</dbReference>
<dbReference type="Proteomes" id="UP001196509">
    <property type="component" value="Unassembled WGS sequence"/>
</dbReference>
<dbReference type="CDD" id="cd01948">
    <property type="entry name" value="EAL"/>
    <property type="match status" value="1"/>
</dbReference>
<evidence type="ECO:0000313" key="5">
    <source>
        <dbReference type="EMBL" id="MBW8636236.1"/>
    </source>
</evidence>
<dbReference type="SMART" id="SM00267">
    <property type="entry name" value="GGDEF"/>
    <property type="match status" value="1"/>
</dbReference>
<feature type="transmembrane region" description="Helical" evidence="2">
    <location>
        <begin position="57"/>
        <end position="77"/>
    </location>
</feature>
<dbReference type="SUPFAM" id="SSF141868">
    <property type="entry name" value="EAL domain-like"/>
    <property type="match status" value="1"/>
</dbReference>
<dbReference type="PANTHER" id="PTHR44757:SF2">
    <property type="entry name" value="BIOFILM ARCHITECTURE MAINTENANCE PROTEIN MBAA"/>
    <property type="match status" value="1"/>
</dbReference>
<accession>A0AAE2ZH78</accession>
<dbReference type="Gene3D" id="3.20.20.450">
    <property type="entry name" value="EAL domain"/>
    <property type="match status" value="1"/>
</dbReference>
<dbReference type="SMART" id="SM00052">
    <property type="entry name" value="EAL"/>
    <property type="match status" value="1"/>
</dbReference>
<keyword evidence="1" id="KW-0175">Coiled coil</keyword>
<dbReference type="SUPFAM" id="SSF55073">
    <property type="entry name" value="Nucleotide cyclase"/>
    <property type="match status" value="1"/>
</dbReference>
<evidence type="ECO:0000256" key="2">
    <source>
        <dbReference type="SAM" id="Phobius"/>
    </source>
</evidence>
<comment type="caution">
    <text evidence="5">The sequence shown here is derived from an EMBL/GenBank/DDBJ whole genome shotgun (WGS) entry which is preliminary data.</text>
</comment>
<dbReference type="PROSITE" id="PS50887">
    <property type="entry name" value="GGDEF"/>
    <property type="match status" value="1"/>
</dbReference>
<evidence type="ECO:0000259" key="3">
    <source>
        <dbReference type="PROSITE" id="PS50883"/>
    </source>
</evidence>
<dbReference type="AlphaFoldDB" id="A0AAE2ZH78"/>
<sequence length="614" mass="67994">MAASAIYYAIMTLAHLAYRGGVALAFLGLASATASVLAGFGYWHCRKIRDFSALETWGFVTNLLIVVNVWITVELAFDPYKLVYFIVMTMIFAAVGISLRQILLSIAIALGAMAFQIFQKHQDQTFVLAFMAFGVAFASIGLWWIFRRAMLQVIASRRTAQDQQQKAEELERVARRQANTDGLTGLPNRLRLLRELDESLDRLSAHRDPFALVILNLDGFKNINDNFGHMTGASLIEQVASKLETAAGKDTFCSRMGGDEFAIISFDKAIIGEPDRFAAQLKRSLAGRYELGAYSVSLSLSGGFLLCADPSMTAAGVIERAEFALAYAKKNLRGEVVVFTEQIAHEMENLFNIDQALRTCNLDEEFSIVFQPQHNLTTGRTLGFEALARWNSPSVGAVTPDLFFRVAETSGMLGKLTPVLLRKALAGARWWPEDLTVSFNLSTQDILSTATIDRIGDVVAQSEIPPERVEFEITETALLHEFSLARDNLNRLAGLGHRIALDDFGVGYSNFNYLKRLPITKLKLDRSFLEDVGERPEATEVIHAMIKLAEILGLEAVVEGVETEAQACAIASVGGNVIQGYFISRPIEPEQTKRFLAEPRQGVSNLLFRREVKE</sequence>
<dbReference type="CDD" id="cd01949">
    <property type="entry name" value="GGDEF"/>
    <property type="match status" value="1"/>
</dbReference>
<evidence type="ECO:0000313" key="6">
    <source>
        <dbReference type="Proteomes" id="UP001196509"/>
    </source>
</evidence>
<organism evidence="5 6">
    <name type="scientific">Flavimaribacter sediminis</name>
    <dbReference type="NCBI Taxonomy" id="2865987"/>
    <lineage>
        <taxon>Bacteria</taxon>
        <taxon>Pseudomonadati</taxon>
        <taxon>Pseudomonadota</taxon>
        <taxon>Alphaproteobacteria</taxon>
        <taxon>Hyphomicrobiales</taxon>
        <taxon>Rhizobiaceae</taxon>
        <taxon>Flavimaribacter</taxon>
    </lineage>
</organism>
<feature type="coiled-coil region" evidence="1">
    <location>
        <begin position="153"/>
        <end position="180"/>
    </location>
</feature>
<dbReference type="InterPro" id="IPR043128">
    <property type="entry name" value="Rev_trsase/Diguanyl_cyclase"/>
</dbReference>